<reference evidence="1" key="1">
    <citation type="submission" date="2020-05" db="EMBL/GenBank/DDBJ databases">
        <authorList>
            <person name="Chiriac C."/>
            <person name="Salcher M."/>
            <person name="Ghai R."/>
            <person name="Kavagutti S V."/>
        </authorList>
    </citation>
    <scope>NUCLEOTIDE SEQUENCE</scope>
</reference>
<organism evidence="1">
    <name type="scientific">freshwater metagenome</name>
    <dbReference type="NCBI Taxonomy" id="449393"/>
    <lineage>
        <taxon>unclassified sequences</taxon>
        <taxon>metagenomes</taxon>
        <taxon>ecological metagenomes</taxon>
    </lineage>
</organism>
<dbReference type="AlphaFoldDB" id="A0A6J6KHK9"/>
<evidence type="ECO:0000313" key="1">
    <source>
        <dbReference type="EMBL" id="CAB4649307.1"/>
    </source>
</evidence>
<proteinExistence type="predicted"/>
<sequence>MSTWVTKVGTDRLPAVTVDDTLESLSDNCECLIPRDLMPLASAPHYRASEAIGVAIEILYCRTLRADVSLREDILFVAAHEGDITALHVKLKATGGLTQRAGAVLDLAHISGSIGLSEEGCGGSI</sequence>
<name>A0A6J6KHK9_9ZZZZ</name>
<dbReference type="EMBL" id="CAEZWM010000021">
    <property type="protein sequence ID" value="CAB4649307.1"/>
    <property type="molecule type" value="Genomic_DNA"/>
</dbReference>
<gene>
    <name evidence="1" type="ORF">UFOPK2242_00303</name>
</gene>
<protein>
    <submittedName>
        <fullName evidence="1">Unannotated protein</fullName>
    </submittedName>
</protein>
<accession>A0A6J6KHK9</accession>